<organism evidence="2 3">
    <name type="scientific">Spizellomyces punctatus (strain DAOM BR117)</name>
    <dbReference type="NCBI Taxonomy" id="645134"/>
    <lineage>
        <taxon>Eukaryota</taxon>
        <taxon>Fungi</taxon>
        <taxon>Fungi incertae sedis</taxon>
        <taxon>Chytridiomycota</taxon>
        <taxon>Chytridiomycota incertae sedis</taxon>
        <taxon>Chytridiomycetes</taxon>
        <taxon>Spizellomycetales</taxon>
        <taxon>Spizellomycetaceae</taxon>
        <taxon>Spizellomyces</taxon>
    </lineage>
</organism>
<protein>
    <recommendedName>
        <fullName evidence="4">Prolyl 4-hydroxylase alpha subunit Fe(2+) 2OG dioxygenase domain-containing protein</fullName>
    </recommendedName>
</protein>
<dbReference type="GeneID" id="27686610"/>
<proteinExistence type="predicted"/>
<dbReference type="Pfam" id="PF10014">
    <property type="entry name" value="2OG-Fe_Oxy_2"/>
    <property type="match status" value="1"/>
</dbReference>
<dbReference type="AlphaFoldDB" id="A0A0L0HK97"/>
<keyword evidence="3" id="KW-1185">Reference proteome</keyword>
<evidence type="ECO:0000313" key="2">
    <source>
        <dbReference type="EMBL" id="KND01249.1"/>
    </source>
</evidence>
<dbReference type="Proteomes" id="UP000053201">
    <property type="component" value="Unassembled WGS sequence"/>
</dbReference>
<gene>
    <name evidence="2" type="ORF">SPPG_03063</name>
</gene>
<feature type="region of interest" description="Disordered" evidence="1">
    <location>
        <begin position="1"/>
        <end position="34"/>
    </location>
</feature>
<dbReference type="InterPro" id="IPR018724">
    <property type="entry name" value="2OG-Fe_dioxygenase"/>
</dbReference>
<sequence length="310" mass="35040">MSPILYQDTLPATSSAKANSSESTARPPVPASDDNLILPVETQNLIESEVQNLKHATHIRFNPRRFLGLSEPEIEESIRQLRKDFDSLPTDNFVPSNWSRYRTYSRAIVLPWEKPMRVRYLPPYLDENGNEEVPYNQGAFNVDCSNVRRWYSPITESIRNLPLLNRMILMDIALCDWSEDELRHPILVGIHFVKTAPNPSWPVGINTPNALHQDGHKFSFVHMVRRKNAAGGENVVAKPEHADKHPSTVPANDIFTTFTLEEPLDSFAVYDDKCTHYAGAVLQAEPGDKPTERSVFILDVEPMVAAVCPI</sequence>
<dbReference type="VEuPathDB" id="FungiDB:SPPG_03063"/>
<dbReference type="EMBL" id="KQ257454">
    <property type="protein sequence ID" value="KND01249.1"/>
    <property type="molecule type" value="Genomic_DNA"/>
</dbReference>
<evidence type="ECO:0008006" key="4">
    <source>
        <dbReference type="Google" id="ProtNLM"/>
    </source>
</evidence>
<dbReference type="RefSeq" id="XP_016609288.1">
    <property type="nucleotide sequence ID" value="XM_016751348.1"/>
</dbReference>
<feature type="compositionally biased region" description="Polar residues" evidence="1">
    <location>
        <begin position="10"/>
        <end position="24"/>
    </location>
</feature>
<reference evidence="2 3" key="1">
    <citation type="submission" date="2009-08" db="EMBL/GenBank/DDBJ databases">
        <title>The Genome Sequence of Spizellomyces punctatus strain DAOM BR117.</title>
        <authorList>
            <consortium name="The Broad Institute Genome Sequencing Platform"/>
            <person name="Russ C."/>
            <person name="Cuomo C."/>
            <person name="Shea T."/>
            <person name="Young S.K."/>
            <person name="Zeng Q."/>
            <person name="Koehrsen M."/>
            <person name="Haas B."/>
            <person name="Borodovsky M."/>
            <person name="Guigo R."/>
            <person name="Alvarado L."/>
            <person name="Berlin A."/>
            <person name="Bochicchio J."/>
            <person name="Borenstein D."/>
            <person name="Chapman S."/>
            <person name="Chen Z."/>
            <person name="Engels R."/>
            <person name="Freedman E."/>
            <person name="Gellesch M."/>
            <person name="Goldberg J."/>
            <person name="Griggs A."/>
            <person name="Gujja S."/>
            <person name="Heiman D."/>
            <person name="Hepburn T."/>
            <person name="Howarth C."/>
            <person name="Jen D."/>
            <person name="Larson L."/>
            <person name="Lewis B."/>
            <person name="Mehta T."/>
            <person name="Park D."/>
            <person name="Pearson M."/>
            <person name="Roberts A."/>
            <person name="Saif S."/>
            <person name="Shenoy N."/>
            <person name="Sisk P."/>
            <person name="Stolte C."/>
            <person name="Sykes S."/>
            <person name="Thomson T."/>
            <person name="Walk T."/>
            <person name="White J."/>
            <person name="Yandava C."/>
            <person name="Burger G."/>
            <person name="Gray M.W."/>
            <person name="Holland P.W.H."/>
            <person name="King N."/>
            <person name="Lang F.B.F."/>
            <person name="Roger A.J."/>
            <person name="Ruiz-Trillo I."/>
            <person name="Lander E."/>
            <person name="Nusbaum C."/>
        </authorList>
    </citation>
    <scope>NUCLEOTIDE SEQUENCE [LARGE SCALE GENOMIC DNA]</scope>
    <source>
        <strain evidence="2 3">DAOM BR117</strain>
    </source>
</reference>
<dbReference type="OrthoDB" id="2093838at2759"/>
<dbReference type="OMA" id="CDWSVDE"/>
<dbReference type="InParanoid" id="A0A0L0HK97"/>
<evidence type="ECO:0000256" key="1">
    <source>
        <dbReference type="SAM" id="MobiDB-lite"/>
    </source>
</evidence>
<dbReference type="Gene3D" id="2.60.120.620">
    <property type="entry name" value="q2cbj1_9rhob like domain"/>
    <property type="match status" value="1"/>
</dbReference>
<dbReference type="GO" id="GO:0051213">
    <property type="term" value="F:dioxygenase activity"/>
    <property type="evidence" value="ECO:0007669"/>
    <property type="project" value="InterPro"/>
</dbReference>
<accession>A0A0L0HK97</accession>
<name>A0A0L0HK97_SPIPD</name>
<evidence type="ECO:0000313" key="3">
    <source>
        <dbReference type="Proteomes" id="UP000053201"/>
    </source>
</evidence>